<organism evidence="2">
    <name type="scientific">Acromyrmex echinatior</name>
    <name type="common">Panamanian leafcutter ant</name>
    <name type="synonym">Acromyrmex octospinosus echinatior</name>
    <dbReference type="NCBI Taxonomy" id="103372"/>
    <lineage>
        <taxon>Eukaryota</taxon>
        <taxon>Metazoa</taxon>
        <taxon>Ecdysozoa</taxon>
        <taxon>Arthropoda</taxon>
        <taxon>Hexapoda</taxon>
        <taxon>Insecta</taxon>
        <taxon>Pterygota</taxon>
        <taxon>Neoptera</taxon>
        <taxon>Endopterygota</taxon>
        <taxon>Hymenoptera</taxon>
        <taxon>Apocrita</taxon>
        <taxon>Aculeata</taxon>
        <taxon>Formicoidea</taxon>
        <taxon>Formicidae</taxon>
        <taxon>Myrmicinae</taxon>
        <taxon>Acromyrmex</taxon>
    </lineage>
</organism>
<reference evidence="1" key="1">
    <citation type="submission" date="2011-02" db="EMBL/GenBank/DDBJ databases">
        <title>The genome of the leaf-cutting ant Acromyrmex echinatior suggests key adaptations to social evolution and fungus farming.</title>
        <authorList>
            <person name="Nygaard S."/>
            <person name="Zhang G."/>
        </authorList>
    </citation>
    <scope>NUCLEOTIDE SEQUENCE</scope>
</reference>
<protein>
    <submittedName>
        <fullName evidence="1">Uncharacterized protein</fullName>
    </submittedName>
</protein>
<dbReference type="InParanoid" id="F4X6T5"/>
<proteinExistence type="predicted"/>
<dbReference type="Proteomes" id="UP000007755">
    <property type="component" value="Unassembled WGS sequence"/>
</dbReference>
<evidence type="ECO:0000313" key="1">
    <source>
        <dbReference type="EMBL" id="EGI57867.1"/>
    </source>
</evidence>
<keyword evidence="2" id="KW-1185">Reference proteome</keyword>
<name>F4X6T5_ACREC</name>
<dbReference type="EMBL" id="GL888818">
    <property type="protein sequence ID" value="EGI57867.1"/>
    <property type="molecule type" value="Genomic_DNA"/>
</dbReference>
<evidence type="ECO:0000313" key="2">
    <source>
        <dbReference type="Proteomes" id="UP000007755"/>
    </source>
</evidence>
<accession>F4X6T5</accession>
<gene>
    <name evidence="1" type="ORF">G5I_14054</name>
</gene>
<dbReference type="AlphaFoldDB" id="F4X6T5"/>
<dbReference type="STRING" id="103372.F4X6T5"/>
<sequence>MFCFTLRKYLGNEKDFYCTSSVTYDNRDSSYDECSSDDCVDKKWDRWRDLNKSKTPKTWEQSKSEENTGMATDNFYARQVCCRECG</sequence>